<dbReference type="KEGG" id="vg:24923361"/>
<evidence type="ECO:0000256" key="1">
    <source>
        <dbReference type="SAM" id="MobiDB-lite"/>
    </source>
</evidence>
<feature type="compositionally biased region" description="Basic residues" evidence="1">
    <location>
        <begin position="143"/>
        <end position="155"/>
    </location>
</feature>
<name>A0A0G3ZAR2_9VIRU</name>
<dbReference type="Proteomes" id="UP000108305">
    <property type="component" value="Segment"/>
</dbReference>
<reference evidence="2 3" key="1">
    <citation type="journal article" date="2015" name="J. Gen. Virol.">
        <title>Novel parvoviruses in reptiles and genome sequence of a lizard parvovirus shed light on Dependoparvovirus genus evolution.</title>
        <authorList>
            <person name="Penzes J."/>
            <person name="Pham H.T."/>
            <person name="Benko M."/>
            <person name="Tijssen P."/>
        </authorList>
    </citation>
    <scope>NUCLEOTIDE SEQUENCE [LARGE SCALE GENOMIC DNA]</scope>
    <source>
        <strain evidence="2">2014</strain>
    </source>
</reference>
<sequence length="177" mass="19543">MDQILLPPQDPAVLQAPVLAHQIQWLKEVADQWQTITKAPREWVMPREIGIAIPNGWATTSLQNLPELGFCPLTGIISTRPSTLMEPQGTEPKPLTADTLPPGPTLTLTDSTATFPPETGKDSLTTIPEYDQSDSNSSCSTSRSRKSQYKIRPKRSPTISPAPYRSLRTRSTSSRTY</sequence>
<feature type="compositionally biased region" description="Low complexity" evidence="1">
    <location>
        <begin position="165"/>
        <end position="177"/>
    </location>
</feature>
<proteinExistence type="predicted"/>
<feature type="region of interest" description="Disordered" evidence="1">
    <location>
        <begin position="81"/>
        <end position="177"/>
    </location>
</feature>
<feature type="compositionally biased region" description="Low complexity" evidence="1">
    <location>
        <begin position="94"/>
        <end position="112"/>
    </location>
</feature>
<evidence type="ECO:0000313" key="3">
    <source>
        <dbReference type="Proteomes" id="UP000108305"/>
    </source>
</evidence>
<evidence type="ECO:0000313" key="2">
    <source>
        <dbReference type="EMBL" id="AKM49965.1"/>
    </source>
</evidence>
<organism evidence="2 3">
    <name type="scientific">Bearded dragon parvovirus</name>
    <dbReference type="NCBI Taxonomy" id="1670662"/>
    <lineage>
        <taxon>Viruses</taxon>
        <taxon>Monodnaviria</taxon>
        <taxon>Shotokuvirae</taxon>
        <taxon>Cossaviricota</taxon>
        <taxon>Quintoviricetes</taxon>
        <taxon>Piccovirales</taxon>
        <taxon>Parvoviridae</taxon>
        <taxon>Parvovirinae</taxon>
        <taxon>Dependoparvovirus</taxon>
        <taxon>Dependoparvovirus squamate2</taxon>
    </lineage>
</organism>
<accession>A0A0G3ZAR2</accession>
<dbReference type="EMBL" id="KP733794">
    <property type="protein sequence ID" value="AKM49965.1"/>
    <property type="molecule type" value="Genomic_DNA"/>
</dbReference>
<protein>
    <submittedName>
        <fullName evidence="2">Assembly activating protein</fullName>
    </submittedName>
</protein>
<feature type="compositionally biased region" description="Low complexity" evidence="1">
    <location>
        <begin position="133"/>
        <end position="142"/>
    </location>
</feature>
<dbReference type="RefSeq" id="YP_009154714.1">
    <property type="nucleotide sequence ID" value="NC_027429.1"/>
</dbReference>
<keyword evidence="3" id="KW-1185">Reference proteome</keyword>
<dbReference type="GeneID" id="24923361"/>